<feature type="transmembrane region" description="Helical" evidence="10">
    <location>
        <begin position="268"/>
        <end position="287"/>
    </location>
</feature>
<evidence type="ECO:0000256" key="3">
    <source>
        <dbReference type="ARBA" id="ARBA00022692"/>
    </source>
</evidence>
<keyword evidence="8" id="KW-0807">Transducer</keyword>
<feature type="region of interest" description="Disordered" evidence="9">
    <location>
        <begin position="1"/>
        <end position="151"/>
    </location>
</feature>
<dbReference type="PANTHER" id="PTHR22752:SF1">
    <property type="entry name" value="G-PROTEIN COUPLED RECEPTOR 176"/>
    <property type="match status" value="1"/>
</dbReference>
<feature type="transmembrane region" description="Helical" evidence="10">
    <location>
        <begin position="307"/>
        <end position="328"/>
    </location>
</feature>
<feature type="compositionally biased region" description="Low complexity" evidence="9">
    <location>
        <begin position="41"/>
        <end position="51"/>
    </location>
</feature>
<feature type="domain" description="G-protein coupled receptors family 1 profile" evidence="11">
    <location>
        <begin position="248"/>
        <end position="535"/>
    </location>
</feature>
<evidence type="ECO:0000256" key="4">
    <source>
        <dbReference type="ARBA" id="ARBA00022989"/>
    </source>
</evidence>
<feature type="transmembrane region" description="Helical" evidence="10">
    <location>
        <begin position="516"/>
        <end position="537"/>
    </location>
</feature>
<dbReference type="GO" id="GO:0004930">
    <property type="term" value="F:G protein-coupled receptor activity"/>
    <property type="evidence" value="ECO:0007669"/>
    <property type="project" value="UniProtKB-KW"/>
</dbReference>
<feature type="compositionally biased region" description="Basic and acidic residues" evidence="9">
    <location>
        <begin position="1"/>
        <end position="40"/>
    </location>
</feature>
<evidence type="ECO:0000256" key="6">
    <source>
        <dbReference type="ARBA" id="ARBA00023136"/>
    </source>
</evidence>
<feature type="compositionally biased region" description="Basic and acidic residues" evidence="9">
    <location>
        <begin position="131"/>
        <end position="146"/>
    </location>
</feature>
<evidence type="ECO:0000313" key="13">
    <source>
        <dbReference type="Proteomes" id="UP000192578"/>
    </source>
</evidence>
<sequence>MAKSIYRDRPGQTGTDRDRPGQTGMDRDRPGQSEMDRDRPGQTGWTGWTGTDRMDRDGPDGPDGPGQTGTDRDRPGWTGMDRDRPGQTGTDRDRPGQTGTDRDGPGRTGTDRDRPEQTGTDWDGPGQTGTDWDRPGRTGMDRDRPGRTGTIPDLRHPIEVCHFTTVTVSSFAFRRIRDILHVTVGPFVGAEIPTTMNGSVLISQGLTSHPNLSTGFANSSRFNSTVEPVTWTFLPIFSLTVSVAGFLLNTTVMVVFIRDRSLHGAFTVNIFHLLGLNITATLVQYPLAALATLYRGHWHFDVRLCDLYLLSLCMLSAATLNTHGLIAVNRAWAIISPVSFRVGQSRLRSLAICFGLWVYLFLVEFPFWLLDILLFRSREMTEEMTCNFNIAADPVYSSLTNILVYTVPVMMVWASFVVASTYRATRRVKARKSILPLPNVLGMVPLSRQKTTDGNIIAKPPNDSVSVREVDGRSNPPCQRYFILALLTTSATVCYGPRIAFFVVKHAIPGRWIPSYLLVANSLAACQTVVDPILFALTLPKVQRALRCNPGLWRYTE</sequence>
<keyword evidence="7" id="KW-0675">Receptor</keyword>
<evidence type="ECO:0000313" key="12">
    <source>
        <dbReference type="EMBL" id="OQV15282.1"/>
    </source>
</evidence>
<dbReference type="OrthoDB" id="9990906at2759"/>
<dbReference type="PROSITE" id="PS50262">
    <property type="entry name" value="G_PROTEIN_RECEP_F1_2"/>
    <property type="match status" value="1"/>
</dbReference>
<feature type="transmembrane region" description="Helical" evidence="10">
    <location>
        <begin position="481"/>
        <end position="504"/>
    </location>
</feature>
<accession>A0A1W0WJF0</accession>
<dbReference type="GO" id="GO:0005886">
    <property type="term" value="C:plasma membrane"/>
    <property type="evidence" value="ECO:0007669"/>
    <property type="project" value="UniProtKB-SubCell"/>
</dbReference>
<comment type="subcellular location">
    <subcellularLocation>
        <location evidence="1">Cell membrane</location>
        <topology evidence="1">Multi-pass membrane protein</topology>
    </subcellularLocation>
</comment>
<dbReference type="InterPro" id="IPR017452">
    <property type="entry name" value="GPCR_Rhodpsn_7TM"/>
</dbReference>
<evidence type="ECO:0000256" key="2">
    <source>
        <dbReference type="ARBA" id="ARBA00022475"/>
    </source>
</evidence>
<proteinExistence type="predicted"/>
<feature type="transmembrane region" description="Helical" evidence="10">
    <location>
        <begin position="402"/>
        <end position="422"/>
    </location>
</feature>
<dbReference type="Gene3D" id="1.20.1070.10">
    <property type="entry name" value="Rhodopsin 7-helix transmembrane proteins"/>
    <property type="match status" value="1"/>
</dbReference>
<evidence type="ECO:0000256" key="1">
    <source>
        <dbReference type="ARBA" id="ARBA00004651"/>
    </source>
</evidence>
<evidence type="ECO:0000256" key="8">
    <source>
        <dbReference type="ARBA" id="ARBA00023224"/>
    </source>
</evidence>
<keyword evidence="4 10" id="KW-1133">Transmembrane helix</keyword>
<keyword evidence="13" id="KW-1185">Reference proteome</keyword>
<feature type="transmembrane region" description="Helical" evidence="10">
    <location>
        <begin position="231"/>
        <end position="256"/>
    </location>
</feature>
<evidence type="ECO:0000259" key="11">
    <source>
        <dbReference type="PROSITE" id="PS50262"/>
    </source>
</evidence>
<keyword evidence="6 10" id="KW-0472">Membrane</keyword>
<organism evidence="12 13">
    <name type="scientific">Hypsibius exemplaris</name>
    <name type="common">Freshwater tardigrade</name>
    <dbReference type="NCBI Taxonomy" id="2072580"/>
    <lineage>
        <taxon>Eukaryota</taxon>
        <taxon>Metazoa</taxon>
        <taxon>Ecdysozoa</taxon>
        <taxon>Tardigrada</taxon>
        <taxon>Eutardigrada</taxon>
        <taxon>Parachela</taxon>
        <taxon>Hypsibioidea</taxon>
        <taxon>Hypsibiidae</taxon>
        <taxon>Hypsibius</taxon>
    </lineage>
</organism>
<evidence type="ECO:0000256" key="9">
    <source>
        <dbReference type="SAM" id="MobiDB-lite"/>
    </source>
</evidence>
<evidence type="ECO:0000256" key="5">
    <source>
        <dbReference type="ARBA" id="ARBA00023040"/>
    </source>
</evidence>
<dbReference type="InterPro" id="IPR000276">
    <property type="entry name" value="GPCR_Rhodpsn"/>
</dbReference>
<comment type="caution">
    <text evidence="12">The sequence shown here is derived from an EMBL/GenBank/DDBJ whole genome shotgun (WGS) entry which is preliminary data.</text>
</comment>
<dbReference type="AlphaFoldDB" id="A0A1W0WJF0"/>
<keyword evidence="5" id="KW-0297">G-protein coupled receptor</keyword>
<gene>
    <name evidence="12" type="ORF">BV898_10514</name>
</gene>
<dbReference type="EMBL" id="MTYJ01000091">
    <property type="protein sequence ID" value="OQV15282.1"/>
    <property type="molecule type" value="Genomic_DNA"/>
</dbReference>
<reference evidence="13" key="1">
    <citation type="submission" date="2017-01" db="EMBL/GenBank/DDBJ databases">
        <title>Comparative genomics of anhydrobiosis in the tardigrade Hypsibius dujardini.</title>
        <authorList>
            <person name="Yoshida Y."/>
            <person name="Koutsovoulos G."/>
            <person name="Laetsch D."/>
            <person name="Stevens L."/>
            <person name="Kumar S."/>
            <person name="Horikawa D."/>
            <person name="Ishino K."/>
            <person name="Komine S."/>
            <person name="Tomita M."/>
            <person name="Blaxter M."/>
            <person name="Arakawa K."/>
        </authorList>
    </citation>
    <scope>NUCLEOTIDE SEQUENCE [LARGE SCALE GENOMIC DNA]</scope>
    <source>
        <strain evidence="13">Z151</strain>
    </source>
</reference>
<evidence type="ECO:0000256" key="7">
    <source>
        <dbReference type="ARBA" id="ARBA00023170"/>
    </source>
</evidence>
<dbReference type="SUPFAM" id="SSF81321">
    <property type="entry name" value="Family A G protein-coupled receptor-like"/>
    <property type="match status" value="1"/>
</dbReference>
<keyword evidence="3 10" id="KW-0812">Transmembrane</keyword>
<name>A0A1W0WJF0_HYPEX</name>
<protein>
    <recommendedName>
        <fullName evidence="11">G-protein coupled receptors family 1 profile domain-containing protein</fullName>
    </recommendedName>
</protein>
<feature type="transmembrane region" description="Helical" evidence="10">
    <location>
        <begin position="349"/>
        <end position="370"/>
    </location>
</feature>
<evidence type="ECO:0000256" key="10">
    <source>
        <dbReference type="SAM" id="Phobius"/>
    </source>
</evidence>
<dbReference type="Pfam" id="PF00001">
    <property type="entry name" value="7tm_1"/>
    <property type="match status" value="1"/>
</dbReference>
<feature type="compositionally biased region" description="Basic and acidic residues" evidence="9">
    <location>
        <begin position="70"/>
        <end position="116"/>
    </location>
</feature>
<dbReference type="Proteomes" id="UP000192578">
    <property type="component" value="Unassembled WGS sequence"/>
</dbReference>
<dbReference type="CDD" id="cd00637">
    <property type="entry name" value="7tm_classA_rhodopsin-like"/>
    <property type="match status" value="1"/>
</dbReference>
<dbReference type="PANTHER" id="PTHR22752">
    <property type="entry name" value="G PROTEIN-COUPLED RECEPTOR"/>
    <property type="match status" value="1"/>
</dbReference>
<keyword evidence="2" id="KW-1003">Cell membrane</keyword>